<accession>A0A9P9IY51</accession>
<feature type="compositionally biased region" description="Basic and acidic residues" evidence="1">
    <location>
        <begin position="74"/>
        <end position="88"/>
    </location>
</feature>
<protein>
    <submittedName>
        <fullName evidence="3">Uncharacterized protein</fullName>
    </submittedName>
</protein>
<evidence type="ECO:0000256" key="1">
    <source>
        <dbReference type="SAM" id="MobiDB-lite"/>
    </source>
</evidence>
<dbReference type="EMBL" id="JAGMWT010000002">
    <property type="protein sequence ID" value="KAH7135260.1"/>
    <property type="molecule type" value="Genomic_DNA"/>
</dbReference>
<evidence type="ECO:0000313" key="3">
    <source>
        <dbReference type="EMBL" id="KAH7135260.1"/>
    </source>
</evidence>
<dbReference type="AlphaFoldDB" id="A0A9P9IY51"/>
<organism evidence="3 4">
    <name type="scientific">Dendryphion nanum</name>
    <dbReference type="NCBI Taxonomy" id="256645"/>
    <lineage>
        <taxon>Eukaryota</taxon>
        <taxon>Fungi</taxon>
        <taxon>Dikarya</taxon>
        <taxon>Ascomycota</taxon>
        <taxon>Pezizomycotina</taxon>
        <taxon>Dothideomycetes</taxon>
        <taxon>Pleosporomycetidae</taxon>
        <taxon>Pleosporales</taxon>
        <taxon>Torulaceae</taxon>
        <taxon>Dendryphion</taxon>
    </lineage>
</organism>
<keyword evidence="4" id="KW-1185">Reference proteome</keyword>
<feature type="signal peptide" evidence="2">
    <location>
        <begin position="1"/>
        <end position="22"/>
    </location>
</feature>
<proteinExistence type="predicted"/>
<gene>
    <name evidence="3" type="ORF">B0J11DRAFT_502098</name>
</gene>
<feature type="compositionally biased region" description="Basic and acidic residues" evidence="1">
    <location>
        <begin position="171"/>
        <end position="182"/>
    </location>
</feature>
<sequence length="197" mass="21820">MWFGPAVRRSLIRALRAMLAAAFSAPVWKSRPSPWSSLREHSDLQGDSTQESGESRKRQAKNREQNQASMQADENAKPDRQRQIERRASGRGGPVPTMLGGPEAEGKIMHAGLCRWANQGEDPEMSQAAFRRLFQACAEVVLAASARNGSGLQGRRQIRVVAAKTTKMEAPDEIREVEEGQKRVLGKSSQREPREGT</sequence>
<dbReference type="Proteomes" id="UP000700596">
    <property type="component" value="Unassembled WGS sequence"/>
</dbReference>
<keyword evidence="2" id="KW-0732">Signal</keyword>
<evidence type="ECO:0000313" key="4">
    <source>
        <dbReference type="Proteomes" id="UP000700596"/>
    </source>
</evidence>
<name>A0A9P9IY51_9PLEO</name>
<comment type="caution">
    <text evidence="3">The sequence shown here is derived from an EMBL/GenBank/DDBJ whole genome shotgun (WGS) entry which is preliminary data.</text>
</comment>
<feature type="chain" id="PRO_5040134230" evidence="2">
    <location>
        <begin position="23"/>
        <end position="197"/>
    </location>
</feature>
<evidence type="ECO:0000256" key="2">
    <source>
        <dbReference type="SAM" id="SignalP"/>
    </source>
</evidence>
<feature type="compositionally biased region" description="Basic and acidic residues" evidence="1">
    <location>
        <begin position="53"/>
        <end position="64"/>
    </location>
</feature>
<feature type="region of interest" description="Disordered" evidence="1">
    <location>
        <begin position="171"/>
        <end position="197"/>
    </location>
</feature>
<reference evidence="3" key="1">
    <citation type="journal article" date="2021" name="Nat. Commun.">
        <title>Genetic determinants of endophytism in the Arabidopsis root mycobiome.</title>
        <authorList>
            <person name="Mesny F."/>
            <person name="Miyauchi S."/>
            <person name="Thiergart T."/>
            <person name="Pickel B."/>
            <person name="Atanasova L."/>
            <person name="Karlsson M."/>
            <person name="Huettel B."/>
            <person name="Barry K.W."/>
            <person name="Haridas S."/>
            <person name="Chen C."/>
            <person name="Bauer D."/>
            <person name="Andreopoulos W."/>
            <person name="Pangilinan J."/>
            <person name="LaButti K."/>
            <person name="Riley R."/>
            <person name="Lipzen A."/>
            <person name="Clum A."/>
            <person name="Drula E."/>
            <person name="Henrissat B."/>
            <person name="Kohler A."/>
            <person name="Grigoriev I.V."/>
            <person name="Martin F.M."/>
            <person name="Hacquard S."/>
        </authorList>
    </citation>
    <scope>NUCLEOTIDE SEQUENCE</scope>
    <source>
        <strain evidence="3">MPI-CAGE-CH-0243</strain>
    </source>
</reference>
<feature type="region of interest" description="Disordered" evidence="1">
    <location>
        <begin position="29"/>
        <end position="104"/>
    </location>
</feature>